<evidence type="ECO:0000313" key="5">
    <source>
        <dbReference type="Proteomes" id="UP001501509"/>
    </source>
</evidence>
<proteinExistence type="predicted"/>
<dbReference type="InterPro" id="IPR002477">
    <property type="entry name" value="Peptidoglycan-bd-like"/>
</dbReference>
<dbReference type="Pfam" id="PF01471">
    <property type="entry name" value="PG_binding_1"/>
    <property type="match status" value="1"/>
</dbReference>
<evidence type="ECO:0000256" key="1">
    <source>
        <dbReference type="SAM" id="MobiDB-lite"/>
    </source>
</evidence>
<dbReference type="SUPFAM" id="SSF54001">
    <property type="entry name" value="Cysteine proteinases"/>
    <property type="match status" value="1"/>
</dbReference>
<reference evidence="5" key="1">
    <citation type="journal article" date="2019" name="Int. J. Syst. Evol. Microbiol.">
        <title>The Global Catalogue of Microorganisms (GCM) 10K type strain sequencing project: providing services to taxonomists for standard genome sequencing and annotation.</title>
        <authorList>
            <consortium name="The Broad Institute Genomics Platform"/>
            <consortium name="The Broad Institute Genome Sequencing Center for Infectious Disease"/>
            <person name="Wu L."/>
            <person name="Ma J."/>
        </authorList>
    </citation>
    <scope>NUCLEOTIDE SEQUENCE [LARGE SCALE GENOMIC DNA]</scope>
    <source>
        <strain evidence="5">JCM 6833</strain>
    </source>
</reference>
<organism evidence="4 5">
    <name type="scientific">Actinomadura fulvescens</name>
    <dbReference type="NCBI Taxonomy" id="46160"/>
    <lineage>
        <taxon>Bacteria</taxon>
        <taxon>Bacillati</taxon>
        <taxon>Actinomycetota</taxon>
        <taxon>Actinomycetes</taxon>
        <taxon>Streptosporangiales</taxon>
        <taxon>Thermomonosporaceae</taxon>
        <taxon>Actinomadura</taxon>
    </lineage>
</organism>
<protein>
    <submittedName>
        <fullName evidence="4">CHAP domain-containing protein</fullName>
    </submittedName>
</protein>
<dbReference type="InterPro" id="IPR036365">
    <property type="entry name" value="PGBD-like_sf"/>
</dbReference>
<dbReference type="InterPro" id="IPR007921">
    <property type="entry name" value="CHAP_dom"/>
</dbReference>
<keyword evidence="5" id="KW-1185">Reference proteome</keyword>
<evidence type="ECO:0000313" key="4">
    <source>
        <dbReference type="EMBL" id="GAA2609664.1"/>
    </source>
</evidence>
<dbReference type="InterPro" id="IPR036366">
    <property type="entry name" value="PGBDSf"/>
</dbReference>
<sequence>MGTAEGMVKAMRAFVGIAGRPNRITRAYAARHGSEFLRAAWCDMAVTEAARASDNADAVLPAGDRAYTVWHAEDFRKRDRWYAGTRANVDRARAGDVVFFDWGGSDGIGYIDHVGVVVRALGGGYVETIEGNTSDRCAVKRRHYSVIAGYGRPAYSGAGKPAPSKPAPGKPGGKAPAFPGRILRQPPIMSGNDVKTWQNRMRARGWKLAADGVYGPASEEVCRAFQREKGLTVDGEVGPKTWAAAWTARVT</sequence>
<dbReference type="Pfam" id="PF05257">
    <property type="entry name" value="CHAP"/>
    <property type="match status" value="1"/>
</dbReference>
<gene>
    <name evidence="4" type="ORF">GCM10010411_49940</name>
</gene>
<evidence type="ECO:0000259" key="2">
    <source>
        <dbReference type="Pfam" id="PF01471"/>
    </source>
</evidence>
<feature type="domain" description="Peptidase C51" evidence="3">
    <location>
        <begin position="66"/>
        <end position="132"/>
    </location>
</feature>
<name>A0ABP6CCU5_9ACTN</name>
<dbReference type="EMBL" id="BAAATD010000006">
    <property type="protein sequence ID" value="GAA2609664.1"/>
    <property type="molecule type" value="Genomic_DNA"/>
</dbReference>
<comment type="caution">
    <text evidence="4">The sequence shown here is derived from an EMBL/GenBank/DDBJ whole genome shotgun (WGS) entry which is preliminary data.</text>
</comment>
<feature type="domain" description="Peptidoglycan binding-like" evidence="2">
    <location>
        <begin position="190"/>
        <end position="244"/>
    </location>
</feature>
<dbReference type="Gene3D" id="1.10.101.10">
    <property type="entry name" value="PGBD-like superfamily/PGBD"/>
    <property type="match status" value="1"/>
</dbReference>
<accession>A0ABP6CCU5</accession>
<feature type="region of interest" description="Disordered" evidence="1">
    <location>
        <begin position="157"/>
        <end position="182"/>
    </location>
</feature>
<dbReference type="Proteomes" id="UP001501509">
    <property type="component" value="Unassembled WGS sequence"/>
</dbReference>
<dbReference type="InterPro" id="IPR038765">
    <property type="entry name" value="Papain-like_cys_pep_sf"/>
</dbReference>
<dbReference type="SUPFAM" id="SSF47090">
    <property type="entry name" value="PGBD-like"/>
    <property type="match status" value="1"/>
</dbReference>
<evidence type="ECO:0000259" key="3">
    <source>
        <dbReference type="Pfam" id="PF05257"/>
    </source>
</evidence>